<evidence type="ECO:0000313" key="1">
    <source>
        <dbReference type="EMBL" id="SDB87049.1"/>
    </source>
</evidence>
<name>A0A1G6GYH8_9MICO</name>
<dbReference type="STRING" id="993073.AS029_02940"/>
<accession>A0A1G6GYH8</accession>
<evidence type="ECO:0000313" key="2">
    <source>
        <dbReference type="Proteomes" id="UP000183203"/>
    </source>
</evidence>
<dbReference type="SUPFAM" id="SSF160379">
    <property type="entry name" value="SP0830-like"/>
    <property type="match status" value="1"/>
</dbReference>
<dbReference type="Proteomes" id="UP000183203">
    <property type="component" value="Unassembled WGS sequence"/>
</dbReference>
<protein>
    <submittedName>
        <fullName evidence="1">Uncharacterized conserved protein, DUF1697 family</fullName>
    </submittedName>
</protein>
<dbReference type="PIRSF" id="PIRSF008502">
    <property type="entry name" value="UCP008502"/>
    <property type="match status" value="1"/>
</dbReference>
<dbReference type="OrthoDB" id="9806494at2"/>
<proteinExistence type="predicted"/>
<dbReference type="Gene3D" id="3.30.70.1280">
    <property type="entry name" value="SP0830-like domains"/>
    <property type="match status" value="1"/>
</dbReference>
<dbReference type="EMBL" id="FMYG01000001">
    <property type="protein sequence ID" value="SDB87049.1"/>
    <property type="molecule type" value="Genomic_DNA"/>
</dbReference>
<dbReference type="RefSeq" id="WP_074615810.1">
    <property type="nucleotide sequence ID" value="NZ_FMYG01000001.1"/>
</dbReference>
<dbReference type="PANTHER" id="PTHR36439:SF1">
    <property type="entry name" value="DUF1697 DOMAIN-CONTAINING PROTEIN"/>
    <property type="match status" value="1"/>
</dbReference>
<reference evidence="1 2" key="1">
    <citation type="submission" date="2016-09" db="EMBL/GenBank/DDBJ databases">
        <authorList>
            <person name="Capua I."/>
            <person name="De Benedictis P."/>
            <person name="Joannis T."/>
            <person name="Lombin L.H."/>
            <person name="Cattoli G."/>
        </authorList>
    </citation>
    <scope>NUCLEOTIDE SEQUENCE [LARGE SCALE GENOMIC DNA]</scope>
    <source>
        <strain evidence="1 2">NIO-1002</strain>
    </source>
</reference>
<organism evidence="1 2">
    <name type="scientific">Microbacterium enclense</name>
    <dbReference type="NCBI Taxonomy" id="993073"/>
    <lineage>
        <taxon>Bacteria</taxon>
        <taxon>Bacillati</taxon>
        <taxon>Actinomycetota</taxon>
        <taxon>Actinomycetes</taxon>
        <taxon>Micrococcales</taxon>
        <taxon>Microbacteriaceae</taxon>
        <taxon>Microbacterium</taxon>
    </lineage>
</organism>
<sequence>MSRSIALIRGVGGPTALKMAALREVLASAGLGEVETLQVAGNVVLDDGGRSPDQIAGAVREAVRGAFGFDLPVIVRTHAELADAHACNPFADAAEGRWVQTVFLSETPPAGTTVVIPADSPEDAVLDGREIFVRYPEGIGGSKLQAGWFEKRLGVTGTARNANTVAKLVEMSR</sequence>
<gene>
    <name evidence="1" type="ORF">SAMN05216418_0829</name>
</gene>
<dbReference type="InterPro" id="IPR012545">
    <property type="entry name" value="DUF1697"/>
</dbReference>
<dbReference type="Pfam" id="PF08002">
    <property type="entry name" value="DUF1697"/>
    <property type="match status" value="1"/>
</dbReference>
<dbReference type="PANTHER" id="PTHR36439">
    <property type="entry name" value="BLL4334 PROTEIN"/>
    <property type="match status" value="1"/>
</dbReference>
<dbReference type="AlphaFoldDB" id="A0A1G6GYH8"/>